<dbReference type="InterPro" id="IPR015943">
    <property type="entry name" value="WD40/YVTN_repeat-like_dom_sf"/>
</dbReference>
<dbReference type="PROSITE" id="PS50294">
    <property type="entry name" value="WD_REPEATS_REGION"/>
    <property type="match status" value="5"/>
</dbReference>
<comment type="function">
    <text evidence="3">Essential component of the cytosolic iron-sulfur (Fe/S) protein assembly machinery. Required for the maturation of extramitochondrial Fe/S proteins.</text>
</comment>
<name>A0A0G4IXK8_PLABS</name>
<dbReference type="GO" id="GO:0097361">
    <property type="term" value="C:cytosolic [4Fe-4S] assembly targeting complex"/>
    <property type="evidence" value="ECO:0007669"/>
    <property type="project" value="InterPro"/>
</dbReference>
<proteinExistence type="inferred from homology"/>
<dbReference type="CDD" id="cd00200">
    <property type="entry name" value="WD40"/>
    <property type="match status" value="1"/>
</dbReference>
<dbReference type="OMA" id="IREIRWS"/>
<keyword evidence="1 4" id="KW-0853">WD repeat</keyword>
<feature type="repeat" description="WD" evidence="4">
    <location>
        <begin position="59"/>
        <end position="100"/>
    </location>
</feature>
<dbReference type="HAMAP" id="MF_03037">
    <property type="entry name" value="ciao1"/>
    <property type="match status" value="1"/>
</dbReference>
<feature type="repeat" description="WD" evidence="4">
    <location>
        <begin position="306"/>
        <end position="337"/>
    </location>
</feature>
<evidence type="ECO:0000313" key="5">
    <source>
        <dbReference type="EMBL" id="CEO99781.1"/>
    </source>
</evidence>
<accession>A0A0G4IXK8</accession>
<dbReference type="Proteomes" id="UP000290189">
    <property type="component" value="Unassembled WGS sequence"/>
</dbReference>
<keyword evidence="6" id="KW-0496">Mitochondrion</keyword>
<dbReference type="OrthoDB" id="284782at2759"/>
<dbReference type="SUPFAM" id="SSF50978">
    <property type="entry name" value="WD40 repeat-like"/>
    <property type="match status" value="1"/>
</dbReference>
<feature type="repeat" description="WD" evidence="4">
    <location>
        <begin position="154"/>
        <end position="185"/>
    </location>
</feature>
<dbReference type="PRINTS" id="PR00320">
    <property type="entry name" value="GPROTEINBRPT"/>
</dbReference>
<dbReference type="InterPro" id="IPR019775">
    <property type="entry name" value="WD40_repeat_CS"/>
</dbReference>
<gene>
    <name evidence="5" type="ORF">PBRA_007515</name>
    <name evidence="6" type="ORF">PLBR_LOCUS4274</name>
</gene>
<geneLocation type="mitochondrion" evidence="6"/>
<dbReference type="Proteomes" id="UP000039324">
    <property type="component" value="Unassembled WGS sequence"/>
</dbReference>
<dbReference type="InterPro" id="IPR001680">
    <property type="entry name" value="WD40_rpt"/>
</dbReference>
<dbReference type="Gene3D" id="2.130.10.10">
    <property type="entry name" value="YVTN repeat-like/Quinoprotein amine dehydrogenase"/>
    <property type="match status" value="2"/>
</dbReference>
<evidence type="ECO:0000256" key="3">
    <source>
        <dbReference type="HAMAP-Rule" id="MF_03037"/>
    </source>
</evidence>
<dbReference type="PANTHER" id="PTHR19920:SF0">
    <property type="entry name" value="CYTOSOLIC IRON-SULFUR PROTEIN ASSEMBLY PROTEIN CIAO1-RELATED"/>
    <property type="match status" value="1"/>
</dbReference>
<dbReference type="EMBL" id="OVEO01000007">
    <property type="protein sequence ID" value="SPQ97059.1"/>
    <property type="molecule type" value="Genomic_DNA"/>
</dbReference>
<feature type="repeat" description="WD" evidence="4">
    <location>
        <begin position="198"/>
        <end position="230"/>
    </location>
</feature>
<protein>
    <recommendedName>
        <fullName evidence="3">Probable cytosolic iron-sulfur protein assembly protein CIAO1 homolog</fullName>
    </recommendedName>
</protein>
<dbReference type="InterPro" id="IPR028608">
    <property type="entry name" value="CIAO1/Cia1"/>
</dbReference>
<dbReference type="Pfam" id="PF00400">
    <property type="entry name" value="WD40"/>
    <property type="match status" value="7"/>
</dbReference>
<keyword evidence="7" id="KW-1185">Reference proteome</keyword>
<comment type="similarity">
    <text evidence="3">Belongs to the WD repeat CIA1 family.</text>
</comment>
<dbReference type="AlphaFoldDB" id="A0A0G4IXK8"/>
<dbReference type="PROSITE" id="PS50082">
    <property type="entry name" value="WD_REPEATS_2"/>
    <property type="match status" value="6"/>
</dbReference>
<evidence type="ECO:0000313" key="7">
    <source>
        <dbReference type="Proteomes" id="UP000039324"/>
    </source>
</evidence>
<evidence type="ECO:0000256" key="4">
    <source>
        <dbReference type="PROSITE-ProRule" id="PRU00221"/>
    </source>
</evidence>
<evidence type="ECO:0000256" key="2">
    <source>
        <dbReference type="ARBA" id="ARBA00022737"/>
    </source>
</evidence>
<dbReference type="InterPro" id="IPR036322">
    <property type="entry name" value="WD40_repeat_dom_sf"/>
</dbReference>
<evidence type="ECO:0000313" key="8">
    <source>
        <dbReference type="Proteomes" id="UP000290189"/>
    </source>
</evidence>
<keyword evidence="2" id="KW-0677">Repeat</keyword>
<feature type="repeat" description="WD" evidence="4">
    <location>
        <begin position="107"/>
        <end position="142"/>
    </location>
</feature>
<dbReference type="SMART" id="SM00320">
    <property type="entry name" value="WD40"/>
    <property type="match status" value="7"/>
</dbReference>
<feature type="repeat" description="WD" evidence="4">
    <location>
        <begin position="13"/>
        <end position="44"/>
    </location>
</feature>
<dbReference type="GO" id="GO:0016226">
    <property type="term" value="P:iron-sulfur cluster assembly"/>
    <property type="evidence" value="ECO:0007669"/>
    <property type="project" value="UniProtKB-UniRule"/>
</dbReference>
<reference evidence="5 7" key="1">
    <citation type="submission" date="2015-02" db="EMBL/GenBank/DDBJ databases">
        <authorList>
            <person name="Chooi Y.-H."/>
        </authorList>
    </citation>
    <scope>NUCLEOTIDE SEQUENCE [LARGE SCALE GENOMIC DNA]</scope>
    <source>
        <strain evidence="5">E3</strain>
    </source>
</reference>
<dbReference type="EMBL" id="CDSF01000093">
    <property type="protein sequence ID" value="CEO99781.1"/>
    <property type="molecule type" value="Genomic_DNA"/>
</dbReference>
<sequence length="344" mass="37811">MTATGGVTCVASLDGHKDVVWSVAWSPPGDLLASCSSDRTIRIWAHERDGRWLCVAVLDSAHRRTVRSVAWSPDATMLASGGFDGLVCIWQRDTDEDATEYRCVATLEGHDNEVKSVAWCATSDSPLLATCSRDKSVWIWELVDDGDFECVSVLQGHTQDVKLVKWAPAQTMLVSASYDDTLRVWAEDEDDWFCVSVLKGHTSTVWSCDFIDRRGERMASCSDDRTVIIWHNPAYADLPSEAQWTQVQVIAGCHDRPIMSLSWRPGSSAFATSGADDKICFYAGGDAGDDDDKDDAGRYRVRGCIEHAHEGEINVVCWSPAGDMLASAGDDHTVRLWAASPIDT</sequence>
<reference evidence="6 8" key="2">
    <citation type="submission" date="2018-03" db="EMBL/GenBank/DDBJ databases">
        <authorList>
            <person name="Fogelqvist J."/>
        </authorList>
    </citation>
    <scope>NUCLEOTIDE SEQUENCE [LARGE SCALE GENOMIC DNA]</scope>
</reference>
<evidence type="ECO:0000256" key="1">
    <source>
        <dbReference type="ARBA" id="ARBA00022574"/>
    </source>
</evidence>
<dbReference type="STRING" id="37360.A0A0G4IXK8"/>
<evidence type="ECO:0000313" key="6">
    <source>
        <dbReference type="EMBL" id="SPQ97059.1"/>
    </source>
</evidence>
<dbReference type="InterPro" id="IPR020472">
    <property type="entry name" value="WD40_PAC1"/>
</dbReference>
<dbReference type="PROSITE" id="PS00678">
    <property type="entry name" value="WD_REPEATS_1"/>
    <property type="match status" value="1"/>
</dbReference>
<organism evidence="5 7">
    <name type="scientific">Plasmodiophora brassicae</name>
    <name type="common">Clubroot disease agent</name>
    <dbReference type="NCBI Taxonomy" id="37360"/>
    <lineage>
        <taxon>Eukaryota</taxon>
        <taxon>Sar</taxon>
        <taxon>Rhizaria</taxon>
        <taxon>Endomyxa</taxon>
        <taxon>Phytomyxea</taxon>
        <taxon>Plasmodiophorida</taxon>
        <taxon>Plasmodiophoridae</taxon>
        <taxon>Plasmodiophora</taxon>
    </lineage>
</organism>
<dbReference type="PANTHER" id="PTHR19920">
    <property type="entry name" value="WD40 PROTEIN CIAO1"/>
    <property type="match status" value="1"/>
</dbReference>